<keyword evidence="1" id="KW-0472">Membrane</keyword>
<keyword evidence="1" id="KW-0812">Transmembrane</keyword>
<name>A0A507CV71_9FUNG</name>
<dbReference type="VEuPathDB" id="FungiDB:SeMB42_g04889"/>
<comment type="caution">
    <text evidence="2">The sequence shown here is derived from an EMBL/GenBank/DDBJ whole genome shotgun (WGS) entry which is preliminary data.</text>
</comment>
<reference evidence="2 3" key="1">
    <citation type="journal article" date="2019" name="Sci. Rep.">
        <title>Comparative genomics of chytrid fungi reveal insights into the obligate biotrophic and pathogenic lifestyle of Synchytrium endobioticum.</title>
        <authorList>
            <person name="van de Vossenberg B.T.L.H."/>
            <person name="Warris S."/>
            <person name="Nguyen H.D.T."/>
            <person name="van Gent-Pelzer M.P.E."/>
            <person name="Joly D.L."/>
            <person name="van de Geest H.C."/>
            <person name="Bonants P.J.M."/>
            <person name="Smith D.S."/>
            <person name="Levesque C.A."/>
            <person name="van der Lee T.A.J."/>
        </authorList>
    </citation>
    <scope>NUCLEOTIDE SEQUENCE [LARGE SCALE GENOMIC DNA]</scope>
    <source>
        <strain evidence="2 3">MB42</strain>
    </source>
</reference>
<sequence length="583" mass="65972">MGMGSIYHDRGTYDVIPRDADCIPDGYIKCNVGDIDAVRETTNTSVVLRTYCMKMPKSMNINVVLYVTAVILIFRSAQGALIPEDTDIKKMIVEMQRKATCSVYDRGRGRCTALGGGRVAHIPNTIEKIVSEAIPKTSPYTSEQLLNEPNEETMPDIQRKFTKVYHALVFERLKTLFIRLQLLAHDGEHEEKDPLLSAGLGMVWSALLKHYALESGYSRPNDYANLRKLELPSDIPQQWTTHEPIPSLDKISSYNRKIAELEQKFRNKIDAIRTRDHNRQFHSATIRRVLNSKESRFRVLEATKKWSARWDYGVLNQLALENRRWLPLCLAHERLIVARAQYDLARTEVCLIKYRYKGDASKRLYEYAAFIEDHKRKINACSESLRELGVLERSCRHDEIASSSKGAGSENEPVSFPSTADAIQRQRPPLQIVSDASSTPDPRPLNFVSVGEDGEALVRARSAMAASSSISPGRYSNLGPHTLNDRTYVLDRAMLDDSGHRQPQTLNLLEQLDTRTPQHDGSLQPVEIRMLDRSSDVDTDMSLGLVSTADQSYPPPKATSSFSWLSYFQHRHFSSSCAKETLP</sequence>
<gene>
    <name evidence="2" type="ORF">SeMB42_g04889</name>
</gene>
<protein>
    <submittedName>
        <fullName evidence="2">Uncharacterized protein</fullName>
    </submittedName>
</protein>
<organism evidence="2 3">
    <name type="scientific">Synchytrium endobioticum</name>
    <dbReference type="NCBI Taxonomy" id="286115"/>
    <lineage>
        <taxon>Eukaryota</taxon>
        <taxon>Fungi</taxon>
        <taxon>Fungi incertae sedis</taxon>
        <taxon>Chytridiomycota</taxon>
        <taxon>Chytridiomycota incertae sedis</taxon>
        <taxon>Chytridiomycetes</taxon>
        <taxon>Synchytriales</taxon>
        <taxon>Synchytriaceae</taxon>
        <taxon>Synchytrium</taxon>
    </lineage>
</organism>
<dbReference type="Proteomes" id="UP000317494">
    <property type="component" value="Unassembled WGS sequence"/>
</dbReference>
<keyword evidence="3" id="KW-1185">Reference proteome</keyword>
<keyword evidence="1" id="KW-1133">Transmembrane helix</keyword>
<dbReference type="EMBL" id="QEAN01000212">
    <property type="protein sequence ID" value="TPX43025.1"/>
    <property type="molecule type" value="Genomic_DNA"/>
</dbReference>
<proteinExistence type="predicted"/>
<feature type="transmembrane region" description="Helical" evidence="1">
    <location>
        <begin position="63"/>
        <end position="82"/>
    </location>
</feature>
<accession>A0A507CV71</accession>
<dbReference type="AlphaFoldDB" id="A0A507CV71"/>
<evidence type="ECO:0000256" key="1">
    <source>
        <dbReference type="SAM" id="Phobius"/>
    </source>
</evidence>
<evidence type="ECO:0000313" key="3">
    <source>
        <dbReference type="Proteomes" id="UP000317494"/>
    </source>
</evidence>
<evidence type="ECO:0000313" key="2">
    <source>
        <dbReference type="EMBL" id="TPX43025.1"/>
    </source>
</evidence>